<keyword evidence="2" id="KW-0472">Membrane</keyword>
<sequence>MSTSEIAKTIKRFLVLSIRLSYRSVCNHPVFISFGLLLLLLYQLFPSLFSFLLSTSPVLVCTTLLLGTILSFGQPNIPQIEEEEEEERTINTDQISLFSASEAADNIVSKNSEISAIQNTYVDQKPDIAKRELEEISFFEQAVTFSPKSDTLPIDTIQEKESVISDERSLSIEREVGESSFVYSKNPALEEFVDSPHWQRIDNHDASSGFESDGAESSSPDASMTDIIPLLEEIDPLLDLDSFPIQNREDDSDSSSQASSHDLLQVESADEEEEEDKSVKKGDESHETAFTWTADDQKNLMDLGYSEVERNRRLENLMARRRSRKNIRFDLDQNLINLDGNTTGSTTTGTALDDLSQFRVHVPRVSVQRENPFDSSFLDDNPVPGSAPSVLVPRRNPFDEPYEEPTENMVLSHESWTPRQYMSASHRDMLFTRHDSFNYSSGDFRQDRQFSRFKPFIVSDSGTDTIEEESSSNVGTFERQFSGNSGSKSSSPLETDTSSHVEDLNAGSNPVRHDEEMDEDEGSISSDDISSVAVQLDDSEFESNGGRESPSIHSGYFSSSEKVRPVDAILALLVWDDVEAEDRAGASSSSQPPLSELDSMPRDFGDIYKPVEPNTTPLASQQITNPSQENTIKTSQFSLMDLHPIPEEKTTEDNKPDKTNLGLPDPLESDQDSDEDADQIYPEPVEYNEIDEDLLTELDAVGDFAPRQHISWLEFQNTIIESNQQFGGPQNAGIEPGVGLVLEPNENPEQTVYNPRRHILHSTSTEEINALLDEVPDESHQSPVTVMKAEQSGEPEQSDMALLGSEVVESEIPGIVEETESGMFAVKAKSHADLESAFVQVATSLEGGEDTGVIDETESGMLVVKAKSIVDINTAFEQVRDALVGSAGTQSGDAEMGMVVLEAKSIDDIESAMMQISDVTASEDVGLVDETESGMLVVKASSKEDIDLVFKQVGEVIGKPDKVGVNAGFEADDKLDMVVLDAKSIDDIDSVMLNVSEVFEGSSYGYSGLVDETDSGMLVVKAKSVADIESVFKQVGEILRIPESDSGNAGTSQNAGGSENGMVVLDASSLDDIDSAILNASEANESEDAGLVDETESGMLVIKANSLADMNLVFKQVGEVLGKSDTGSESPKLVEDANSGIMVFNAKSIEDIDSAVMQVTEVTGTGNSGMVDETESNIKASSLADIDSVLQQVGETLGNTNADSENLGIVEESHSGILVIDAKSVDDIESAMLQVRETPGNTETGLVDETDSDMLVVKASSVADINYVFQQVGEVLGKQNAGSENPGIVEDSDSGMLVLDAKSVEDIGSAMLHVSGTCGDGVDLVLKQDGEVVNESSGNGIPESVDETESGMVVVNAKSLEDINLATKQVNSLTEVGDSKVATELPVVNGSNMEKE</sequence>
<protein>
    <submittedName>
        <fullName evidence="3">Uncharacterized protein</fullName>
    </submittedName>
</protein>
<dbReference type="PANTHER" id="PTHR33870">
    <property type="entry name" value="CARDIOMYOPATHY-ASSOCIATED PROTEIN"/>
    <property type="match status" value="1"/>
</dbReference>
<evidence type="ECO:0000256" key="2">
    <source>
        <dbReference type="SAM" id="Phobius"/>
    </source>
</evidence>
<evidence type="ECO:0000256" key="1">
    <source>
        <dbReference type="SAM" id="MobiDB-lite"/>
    </source>
</evidence>
<dbReference type="PANTHER" id="PTHR33870:SF4">
    <property type="entry name" value="CARDIOMYOPATHY-ASSOCIATED PROTEIN"/>
    <property type="match status" value="1"/>
</dbReference>
<keyword evidence="4" id="KW-1185">Reference proteome</keyword>
<feature type="region of interest" description="Disordered" evidence="1">
    <location>
        <begin position="194"/>
        <end position="222"/>
    </location>
</feature>
<organism evidence="3 4">
    <name type="scientific">Carex littledalei</name>
    <dbReference type="NCBI Taxonomy" id="544730"/>
    <lineage>
        <taxon>Eukaryota</taxon>
        <taxon>Viridiplantae</taxon>
        <taxon>Streptophyta</taxon>
        <taxon>Embryophyta</taxon>
        <taxon>Tracheophyta</taxon>
        <taxon>Spermatophyta</taxon>
        <taxon>Magnoliopsida</taxon>
        <taxon>Liliopsida</taxon>
        <taxon>Poales</taxon>
        <taxon>Cyperaceae</taxon>
        <taxon>Cyperoideae</taxon>
        <taxon>Cariceae</taxon>
        <taxon>Carex</taxon>
        <taxon>Carex subgen. Euthyceras</taxon>
    </lineage>
</organism>
<feature type="compositionally biased region" description="Low complexity" evidence="1">
    <location>
        <begin position="482"/>
        <end position="491"/>
    </location>
</feature>
<evidence type="ECO:0000313" key="4">
    <source>
        <dbReference type="Proteomes" id="UP000623129"/>
    </source>
</evidence>
<feature type="region of interest" description="Disordered" evidence="1">
    <location>
        <begin position="243"/>
        <end position="293"/>
    </location>
</feature>
<name>A0A833R6G0_9POAL</name>
<feature type="compositionally biased region" description="Basic and acidic residues" evidence="1">
    <location>
        <begin position="277"/>
        <end position="287"/>
    </location>
</feature>
<dbReference type="OrthoDB" id="1908091at2759"/>
<proteinExistence type="predicted"/>
<keyword evidence="2" id="KW-1133">Transmembrane helix</keyword>
<dbReference type="Proteomes" id="UP000623129">
    <property type="component" value="Unassembled WGS sequence"/>
</dbReference>
<gene>
    <name evidence="3" type="ORF">FCM35_KLT04020</name>
</gene>
<dbReference type="EMBL" id="SWLB01000013">
    <property type="protein sequence ID" value="KAF3330666.1"/>
    <property type="molecule type" value="Genomic_DNA"/>
</dbReference>
<feature type="transmembrane region" description="Helical" evidence="2">
    <location>
        <begin position="20"/>
        <end position="41"/>
    </location>
</feature>
<feature type="compositionally biased region" description="Basic and acidic residues" evidence="1">
    <location>
        <begin position="647"/>
        <end position="658"/>
    </location>
</feature>
<reference evidence="3" key="1">
    <citation type="submission" date="2020-01" db="EMBL/GenBank/DDBJ databases">
        <title>Genome sequence of Kobresia littledalei, the first chromosome-level genome in the family Cyperaceae.</title>
        <authorList>
            <person name="Qu G."/>
        </authorList>
    </citation>
    <scope>NUCLEOTIDE SEQUENCE</scope>
    <source>
        <strain evidence="3">C.B.Clarke</strain>
        <tissue evidence="3">Leaf</tissue>
    </source>
</reference>
<comment type="caution">
    <text evidence="3">The sequence shown here is derived from an EMBL/GenBank/DDBJ whole genome shotgun (WGS) entry which is preliminary data.</text>
</comment>
<evidence type="ECO:0000313" key="3">
    <source>
        <dbReference type="EMBL" id="KAF3330666.1"/>
    </source>
</evidence>
<feature type="compositionally biased region" description="Acidic residues" evidence="1">
    <location>
        <begin position="667"/>
        <end position="678"/>
    </location>
</feature>
<feature type="compositionally biased region" description="Polar residues" evidence="1">
    <location>
        <begin position="471"/>
        <end position="481"/>
    </location>
</feature>
<feature type="region of interest" description="Disordered" evidence="1">
    <location>
        <begin position="372"/>
        <end position="395"/>
    </location>
</feature>
<feature type="region of interest" description="Disordered" evidence="1">
    <location>
        <begin position="581"/>
        <end position="631"/>
    </location>
</feature>
<feature type="region of interest" description="Disordered" evidence="1">
    <location>
        <begin position="647"/>
        <end position="678"/>
    </location>
</feature>
<accession>A0A833R6G0</accession>
<keyword evidence="2" id="KW-0812">Transmembrane</keyword>
<feature type="region of interest" description="Disordered" evidence="1">
    <location>
        <begin position="463"/>
        <end position="562"/>
    </location>
</feature>
<feature type="compositionally biased region" description="Polar residues" evidence="1">
    <location>
        <begin position="613"/>
        <end position="631"/>
    </location>
</feature>